<keyword evidence="3" id="KW-1185">Reference proteome</keyword>
<evidence type="ECO:0000256" key="1">
    <source>
        <dbReference type="SAM" id="Phobius"/>
    </source>
</evidence>
<feature type="transmembrane region" description="Helical" evidence="1">
    <location>
        <begin position="93"/>
        <end position="111"/>
    </location>
</feature>
<accession>A0ABS7QN48</accession>
<keyword evidence="1" id="KW-0812">Transmembrane</keyword>
<feature type="transmembrane region" description="Helical" evidence="1">
    <location>
        <begin position="65"/>
        <end position="86"/>
    </location>
</feature>
<keyword evidence="1" id="KW-0472">Membrane</keyword>
<dbReference type="Proteomes" id="UP001198565">
    <property type="component" value="Unassembled WGS sequence"/>
</dbReference>
<proteinExistence type="predicted"/>
<gene>
    <name evidence="2" type="ORF">K7472_07060</name>
</gene>
<dbReference type="RefSeq" id="WP_222975130.1">
    <property type="nucleotide sequence ID" value="NZ_JAINVZ010000003.1"/>
</dbReference>
<protein>
    <submittedName>
        <fullName evidence="2">Uncharacterized protein</fullName>
    </submittedName>
</protein>
<evidence type="ECO:0000313" key="2">
    <source>
        <dbReference type="EMBL" id="MBY8884603.1"/>
    </source>
</evidence>
<comment type="caution">
    <text evidence="2">The sequence shown here is derived from an EMBL/GenBank/DDBJ whole genome shotgun (WGS) entry which is preliminary data.</text>
</comment>
<feature type="transmembrane region" description="Helical" evidence="1">
    <location>
        <begin position="41"/>
        <end position="59"/>
    </location>
</feature>
<dbReference type="EMBL" id="JAINVZ010000003">
    <property type="protein sequence ID" value="MBY8884603.1"/>
    <property type="molecule type" value="Genomic_DNA"/>
</dbReference>
<feature type="transmembrane region" description="Helical" evidence="1">
    <location>
        <begin position="12"/>
        <end position="29"/>
    </location>
</feature>
<evidence type="ECO:0000313" key="3">
    <source>
        <dbReference type="Proteomes" id="UP001198565"/>
    </source>
</evidence>
<keyword evidence="1" id="KW-1133">Transmembrane helix</keyword>
<name>A0ABS7QN48_9ACTN</name>
<reference evidence="2 3" key="1">
    <citation type="submission" date="2021-08" db="EMBL/GenBank/DDBJ databases">
        <title>Streptomyces sp. PTM05 isolated from lichen.</title>
        <authorList>
            <person name="Somphong A."/>
            <person name="Phongsopitanun W."/>
            <person name="Tanasupawat S."/>
        </authorList>
    </citation>
    <scope>NUCLEOTIDE SEQUENCE [LARGE SCALE GENOMIC DNA]</scope>
    <source>
        <strain evidence="2 3">Ptm05</strain>
    </source>
</reference>
<sequence>MYPITRETLPLLVGAAVGTGGVGAALVLANIQSPLRAPFTFFFLVVAPGAALASTLLGLDPLTRIVIAAAGSLVVDLLVAQLLLMLRMWSIRGGVAGVALVSAVLFLLPLVRHGYARTAGKRASASGRTGRAS</sequence>
<organism evidence="2 3">
    <name type="scientific">Streptantibioticus parmotrematis</name>
    <dbReference type="NCBI Taxonomy" id="2873249"/>
    <lineage>
        <taxon>Bacteria</taxon>
        <taxon>Bacillati</taxon>
        <taxon>Actinomycetota</taxon>
        <taxon>Actinomycetes</taxon>
        <taxon>Kitasatosporales</taxon>
        <taxon>Streptomycetaceae</taxon>
        <taxon>Streptantibioticus</taxon>
    </lineage>
</organism>